<dbReference type="PROSITE" id="PS50010">
    <property type="entry name" value="DH_2"/>
    <property type="match status" value="1"/>
</dbReference>
<dbReference type="PANTHER" id="PTHR22826:SF211">
    <property type="entry name" value="LD43457P"/>
    <property type="match status" value="1"/>
</dbReference>
<dbReference type="InterPro" id="IPR035899">
    <property type="entry name" value="DBL_dom_sf"/>
</dbReference>
<proteinExistence type="predicted"/>
<dbReference type="SUPFAM" id="SSF48065">
    <property type="entry name" value="DBL homology domain (DH-domain)"/>
    <property type="match status" value="1"/>
</dbReference>
<keyword evidence="4" id="KW-1185">Reference proteome</keyword>
<dbReference type="InterPro" id="IPR051336">
    <property type="entry name" value="RhoGEF_Guanine_NuclExch_SF"/>
</dbReference>
<evidence type="ECO:0000313" key="4">
    <source>
        <dbReference type="Proteomes" id="UP000014500"/>
    </source>
</evidence>
<accession>T1IIA5</accession>
<dbReference type="Gene3D" id="1.20.900.10">
    <property type="entry name" value="Dbl homology (DH) domain"/>
    <property type="match status" value="1"/>
</dbReference>
<sequence length="88" mass="10464">MTSTLRSIQEILEMEADSKTDSVEREALRKRAQVVKELIETEEEFARDMLHVVKTYLRDLDNPRVPKEIRDLRDAIFINFEQISDFHN</sequence>
<evidence type="ECO:0000259" key="2">
    <source>
        <dbReference type="PROSITE" id="PS50010"/>
    </source>
</evidence>
<reference evidence="3" key="2">
    <citation type="submission" date="2015-02" db="UniProtKB">
        <authorList>
            <consortium name="EnsemblMetazoa"/>
        </authorList>
    </citation>
    <scope>IDENTIFICATION</scope>
</reference>
<evidence type="ECO:0000256" key="1">
    <source>
        <dbReference type="ARBA" id="ARBA00022658"/>
    </source>
</evidence>
<protein>
    <recommendedName>
        <fullName evidence="2">DH domain-containing protein</fullName>
    </recommendedName>
</protein>
<dbReference type="GO" id="GO:0005085">
    <property type="term" value="F:guanyl-nucleotide exchange factor activity"/>
    <property type="evidence" value="ECO:0007669"/>
    <property type="project" value="UniProtKB-KW"/>
</dbReference>
<dbReference type="InterPro" id="IPR000219">
    <property type="entry name" value="DH_dom"/>
</dbReference>
<dbReference type="EnsemblMetazoa" id="SMAR000597-RA">
    <property type="protein sequence ID" value="SMAR000597-PA"/>
    <property type="gene ID" value="SMAR000597"/>
</dbReference>
<dbReference type="HOGENOM" id="CLU_2475377_0_0_1"/>
<reference evidence="4" key="1">
    <citation type="submission" date="2011-05" db="EMBL/GenBank/DDBJ databases">
        <authorList>
            <person name="Richards S.R."/>
            <person name="Qu J."/>
            <person name="Jiang H."/>
            <person name="Jhangiani S.N."/>
            <person name="Agravi P."/>
            <person name="Goodspeed R."/>
            <person name="Gross S."/>
            <person name="Mandapat C."/>
            <person name="Jackson L."/>
            <person name="Mathew T."/>
            <person name="Pu L."/>
            <person name="Thornton R."/>
            <person name="Saada N."/>
            <person name="Wilczek-Boney K.B."/>
            <person name="Lee S."/>
            <person name="Kovar C."/>
            <person name="Wu Y."/>
            <person name="Scherer S.E."/>
            <person name="Worley K.C."/>
            <person name="Muzny D.M."/>
            <person name="Gibbs R."/>
        </authorList>
    </citation>
    <scope>NUCLEOTIDE SEQUENCE</scope>
    <source>
        <strain evidence="4">Brora</strain>
    </source>
</reference>
<keyword evidence="1" id="KW-0344">Guanine-nucleotide releasing factor</keyword>
<evidence type="ECO:0000313" key="3">
    <source>
        <dbReference type="EnsemblMetazoa" id="SMAR000597-PA"/>
    </source>
</evidence>
<organism evidence="3 4">
    <name type="scientific">Strigamia maritima</name>
    <name type="common">European centipede</name>
    <name type="synonym">Geophilus maritimus</name>
    <dbReference type="NCBI Taxonomy" id="126957"/>
    <lineage>
        <taxon>Eukaryota</taxon>
        <taxon>Metazoa</taxon>
        <taxon>Ecdysozoa</taxon>
        <taxon>Arthropoda</taxon>
        <taxon>Myriapoda</taxon>
        <taxon>Chilopoda</taxon>
        <taxon>Pleurostigmophora</taxon>
        <taxon>Geophilomorpha</taxon>
        <taxon>Linotaeniidae</taxon>
        <taxon>Strigamia</taxon>
    </lineage>
</organism>
<dbReference type="Pfam" id="PF00621">
    <property type="entry name" value="RhoGEF"/>
    <property type="match status" value="1"/>
</dbReference>
<feature type="domain" description="DH" evidence="2">
    <location>
        <begin position="30"/>
        <end position="88"/>
    </location>
</feature>
<dbReference type="GO" id="GO:0005737">
    <property type="term" value="C:cytoplasm"/>
    <property type="evidence" value="ECO:0007669"/>
    <property type="project" value="TreeGrafter"/>
</dbReference>
<dbReference type="Proteomes" id="UP000014500">
    <property type="component" value="Unassembled WGS sequence"/>
</dbReference>
<dbReference type="EMBL" id="JH430149">
    <property type="status" value="NOT_ANNOTATED_CDS"/>
    <property type="molecule type" value="Genomic_DNA"/>
</dbReference>
<dbReference type="STRING" id="126957.T1IIA5"/>
<dbReference type="PANTHER" id="PTHR22826">
    <property type="entry name" value="RHO GUANINE EXCHANGE FACTOR-RELATED"/>
    <property type="match status" value="1"/>
</dbReference>
<name>T1IIA5_STRMM</name>
<dbReference type="AlphaFoldDB" id="T1IIA5"/>